<evidence type="ECO:0000313" key="3">
    <source>
        <dbReference type="Proteomes" id="UP001331761"/>
    </source>
</evidence>
<comment type="caution">
    <text evidence="2">The sequence shown here is derived from an EMBL/GenBank/DDBJ whole genome shotgun (WGS) entry which is preliminary data.</text>
</comment>
<sequence length="78" mass="9017">MARTKKRLAHSGKYRGNAYQDCLAENSHKFHSFTSLGKQCKRKEKVAEDESTPISSVKRYSRKQLSATRQTRKLEESL</sequence>
<name>A0AAN8FL22_TRICO</name>
<dbReference type="AlphaFoldDB" id="A0AAN8FL22"/>
<dbReference type="Proteomes" id="UP001331761">
    <property type="component" value="Unassembled WGS sequence"/>
</dbReference>
<reference evidence="2 3" key="1">
    <citation type="submission" date="2019-10" db="EMBL/GenBank/DDBJ databases">
        <title>Assembly and Annotation for the nematode Trichostrongylus colubriformis.</title>
        <authorList>
            <person name="Martin J."/>
        </authorList>
    </citation>
    <scope>NUCLEOTIDE SEQUENCE [LARGE SCALE GENOMIC DNA]</scope>
    <source>
        <strain evidence="2">G859</strain>
        <tissue evidence="2">Whole worm</tissue>
    </source>
</reference>
<protein>
    <submittedName>
        <fullName evidence="2">Uncharacterized protein</fullName>
    </submittedName>
</protein>
<proteinExistence type="predicted"/>
<organism evidence="2 3">
    <name type="scientific">Trichostrongylus colubriformis</name>
    <name type="common">Black scour worm</name>
    <dbReference type="NCBI Taxonomy" id="6319"/>
    <lineage>
        <taxon>Eukaryota</taxon>
        <taxon>Metazoa</taxon>
        <taxon>Ecdysozoa</taxon>
        <taxon>Nematoda</taxon>
        <taxon>Chromadorea</taxon>
        <taxon>Rhabditida</taxon>
        <taxon>Rhabditina</taxon>
        <taxon>Rhabditomorpha</taxon>
        <taxon>Strongyloidea</taxon>
        <taxon>Trichostrongylidae</taxon>
        <taxon>Trichostrongylus</taxon>
    </lineage>
</organism>
<dbReference type="EMBL" id="WIXE01009319">
    <property type="protein sequence ID" value="KAK5978545.1"/>
    <property type="molecule type" value="Genomic_DNA"/>
</dbReference>
<evidence type="ECO:0000313" key="2">
    <source>
        <dbReference type="EMBL" id="KAK5978545.1"/>
    </source>
</evidence>
<feature type="region of interest" description="Disordered" evidence="1">
    <location>
        <begin position="41"/>
        <end position="78"/>
    </location>
</feature>
<feature type="non-terminal residue" evidence="2">
    <location>
        <position position="78"/>
    </location>
</feature>
<keyword evidence="3" id="KW-1185">Reference proteome</keyword>
<accession>A0AAN8FL22</accession>
<gene>
    <name evidence="2" type="ORF">GCK32_019986</name>
</gene>
<evidence type="ECO:0000256" key="1">
    <source>
        <dbReference type="SAM" id="MobiDB-lite"/>
    </source>
</evidence>